<dbReference type="EMBL" id="KI966439">
    <property type="protein sequence ID" value="EWC44578.1"/>
    <property type="molecule type" value="Genomic_DNA"/>
</dbReference>
<gene>
    <name evidence="3" type="ORF">DRE_06659</name>
</gene>
<organism evidence="3 4">
    <name type="scientific">Drechslerella stenobrocha 248</name>
    <dbReference type="NCBI Taxonomy" id="1043628"/>
    <lineage>
        <taxon>Eukaryota</taxon>
        <taxon>Fungi</taxon>
        <taxon>Dikarya</taxon>
        <taxon>Ascomycota</taxon>
        <taxon>Pezizomycotina</taxon>
        <taxon>Orbiliomycetes</taxon>
        <taxon>Orbiliales</taxon>
        <taxon>Orbiliaceae</taxon>
        <taxon>Drechslerella</taxon>
    </lineage>
</organism>
<dbReference type="PANTHER" id="PTHR10241:SF25">
    <property type="entry name" value="TOMOSYN, ISOFORM C"/>
    <property type="match status" value="1"/>
</dbReference>
<dbReference type="HOGENOM" id="CLU_006030_0_0_1"/>
<dbReference type="Pfam" id="PF08596">
    <property type="entry name" value="Lgl_C"/>
    <property type="match status" value="2"/>
</dbReference>
<proteinExistence type="predicted"/>
<protein>
    <recommendedName>
        <fullName evidence="2">Lethal giant larvae (Lgl)-like C-terminal domain-containing protein</fullName>
    </recommendedName>
</protein>
<sequence>MSTMTGFFRPGAARGSVDINLSGIISEEDLMLDDIARYGFPGPISALAYDPIQSLLAVGTAHNILVLGAGRVHARYALQNVTSGIKFLRMFDTKLVVIDTKNELHLFDIATQLRVTSWSPPGSVSTVLFDPASDFIFLGLQNGEIVAFDLDREIAAPFKIGNLWQEKNPRAKPAPIVSLAFHPRDMGTILIGYQEGALVYSLKQSQVTITILFELKPGAPGADTDPNIIKTTRKPFLSHALFNPNGNTILTTYEDGCMAFWNASDARFLTARTLQSSDVHLPAPPMSSFSRAAPGGGMREPFFKLSWCCTSNTDDTSLVVAGGNTIGESVKALTVIDFGSAPSTITSSWKQITEHYASPKRLRFLPVPQNADVVDFCMIPRSSPYYAYGYDPIGIVVVCANGDISTLRYPDGVSSPAGNMHVTLGMIQPRAVSMAVGPIVRERWNTMKVIKDTPEPYFKGGMPGKRTVRRAAERSIAYTVHKDATIRMWDLGYGDEIENPHTVEVNVGATIGKPGAIKIVQLASSQQTAELAVGLESGEVVFYRWGANQGYRRQGGGFDSGPPHRFSSSGIANLRDISSQADPSMKEGLLPVYLLDSTIDQAAIRSMAFSDVGFAAVGYDNGTAVVIDLKNGRVIETLVLFNHTRESALAAVGDMAMATAKFTAKAAFKATSVAAKATVTTAKATGNIVKNPTAGLVQVAQNVKRGAERGVSGIAGVAGLARSGTVIGAPRKISVDQKELDKETEIPLTMAFSVMTIEGDEYSSINLNIGTSMDNVITFKILPEGSRHSIQFGGNHPFEKPPLAIFPINANTGARASASPQALSGLRQGQFVTGFLVCVTKSQAKVINLPEYKAKSWDDYVCMSASVVEMEDKGVVLACVMSTGRIKVYSLPALKDLGSADLPKPYDDSRLADCVITRDGFVILWTGTTEIGIFYLWGKGKPLSSMPKDILYNTNTSIPSRPTVSGIQWIKGGASISSEEYELAVGGPNRPPSKRQLEDNQQGVQGKGGVFGNLTAGFNQRTQNLQHFQDNMQHLENTSSEFAKATSKFIDSQKRQAVLGSTKKFF</sequence>
<dbReference type="PANTHER" id="PTHR10241">
    <property type="entry name" value="LETHAL 2 GIANT LARVAE PROTEIN"/>
    <property type="match status" value="1"/>
</dbReference>
<dbReference type="GO" id="GO:0006893">
    <property type="term" value="P:Golgi to plasma membrane transport"/>
    <property type="evidence" value="ECO:0007669"/>
    <property type="project" value="TreeGrafter"/>
</dbReference>
<keyword evidence="4" id="KW-1185">Reference proteome</keyword>
<dbReference type="Proteomes" id="UP000024837">
    <property type="component" value="Unassembled WGS sequence"/>
</dbReference>
<feature type="domain" description="Lethal giant larvae (Lgl)-like C-terminal" evidence="2">
    <location>
        <begin position="741"/>
        <end position="994"/>
    </location>
</feature>
<dbReference type="AlphaFoldDB" id="W7HXE3"/>
<dbReference type="GO" id="GO:0005886">
    <property type="term" value="C:plasma membrane"/>
    <property type="evidence" value="ECO:0007669"/>
    <property type="project" value="TreeGrafter"/>
</dbReference>
<evidence type="ECO:0000313" key="3">
    <source>
        <dbReference type="EMBL" id="EWC44578.1"/>
    </source>
</evidence>
<dbReference type="InterPro" id="IPR015943">
    <property type="entry name" value="WD40/YVTN_repeat-like_dom_sf"/>
</dbReference>
<dbReference type="InterPro" id="IPR036322">
    <property type="entry name" value="WD40_repeat_dom_sf"/>
</dbReference>
<dbReference type="Gene3D" id="2.130.10.10">
    <property type="entry name" value="YVTN repeat-like/Quinoprotein amine dehydrogenase"/>
    <property type="match status" value="1"/>
</dbReference>
<dbReference type="GO" id="GO:0005737">
    <property type="term" value="C:cytoplasm"/>
    <property type="evidence" value="ECO:0007669"/>
    <property type="project" value="TreeGrafter"/>
</dbReference>
<dbReference type="GO" id="GO:0006887">
    <property type="term" value="P:exocytosis"/>
    <property type="evidence" value="ECO:0007669"/>
    <property type="project" value="TreeGrafter"/>
</dbReference>
<dbReference type="InterPro" id="IPR013905">
    <property type="entry name" value="Lgl_C_dom"/>
</dbReference>
<accession>W7HXE3</accession>
<evidence type="ECO:0000256" key="1">
    <source>
        <dbReference type="SAM" id="MobiDB-lite"/>
    </source>
</evidence>
<evidence type="ECO:0000259" key="2">
    <source>
        <dbReference type="Pfam" id="PF08596"/>
    </source>
</evidence>
<dbReference type="OrthoDB" id="19944at2759"/>
<dbReference type="SUPFAM" id="SSF101908">
    <property type="entry name" value="Putative isomerase YbhE"/>
    <property type="match status" value="1"/>
</dbReference>
<dbReference type="SUPFAM" id="SSF50978">
    <property type="entry name" value="WD40 repeat-like"/>
    <property type="match status" value="1"/>
</dbReference>
<feature type="domain" description="Lethal giant larvae (Lgl)-like C-terminal" evidence="2">
    <location>
        <begin position="517"/>
        <end position="637"/>
    </location>
</feature>
<name>W7HXE3_9PEZI</name>
<feature type="region of interest" description="Disordered" evidence="1">
    <location>
        <begin position="987"/>
        <end position="1006"/>
    </location>
</feature>
<reference evidence="3 4" key="1">
    <citation type="submission" date="2013-05" db="EMBL/GenBank/DDBJ databases">
        <title>Drechslerella stenobrocha genome reveals carnivorous origination and mechanical trapping mechanism of predatory fungi.</title>
        <authorList>
            <person name="Liu X."/>
            <person name="Zhang W."/>
            <person name="Liu K."/>
        </authorList>
    </citation>
    <scope>NUCLEOTIDE SEQUENCE [LARGE SCALE GENOMIC DNA]</scope>
    <source>
        <strain evidence="3 4">248</strain>
    </source>
</reference>
<evidence type="ECO:0000313" key="4">
    <source>
        <dbReference type="Proteomes" id="UP000024837"/>
    </source>
</evidence>
<dbReference type="GO" id="GO:0005096">
    <property type="term" value="F:GTPase activator activity"/>
    <property type="evidence" value="ECO:0007669"/>
    <property type="project" value="TreeGrafter"/>
</dbReference>
<dbReference type="GO" id="GO:0045159">
    <property type="term" value="F:myosin II binding"/>
    <property type="evidence" value="ECO:0007669"/>
    <property type="project" value="TreeGrafter"/>
</dbReference>
<dbReference type="GO" id="GO:0019905">
    <property type="term" value="F:syntaxin binding"/>
    <property type="evidence" value="ECO:0007669"/>
    <property type="project" value="TreeGrafter"/>
</dbReference>